<dbReference type="EMBL" id="RBNJ01010543">
    <property type="protein sequence ID" value="RUS26392.1"/>
    <property type="molecule type" value="Genomic_DNA"/>
</dbReference>
<reference evidence="2 3" key="1">
    <citation type="journal article" date="2018" name="New Phytol.">
        <title>Phylogenomics of Endogonaceae and evolution of mycorrhizas within Mucoromycota.</title>
        <authorList>
            <person name="Chang Y."/>
            <person name="Desiro A."/>
            <person name="Na H."/>
            <person name="Sandor L."/>
            <person name="Lipzen A."/>
            <person name="Clum A."/>
            <person name="Barry K."/>
            <person name="Grigoriev I.V."/>
            <person name="Martin F.M."/>
            <person name="Stajich J.E."/>
            <person name="Smith M.E."/>
            <person name="Bonito G."/>
            <person name="Spatafora J.W."/>
        </authorList>
    </citation>
    <scope>NUCLEOTIDE SEQUENCE [LARGE SCALE GENOMIC DNA]</scope>
    <source>
        <strain evidence="2 3">AD002</strain>
    </source>
</reference>
<protein>
    <recommendedName>
        <fullName evidence="4">DUF676 domain-containing protein</fullName>
    </recommendedName>
</protein>
<keyword evidence="1" id="KW-1133">Transmembrane helix</keyword>
<keyword evidence="1" id="KW-0472">Membrane</keyword>
<accession>A0A433Q9F5</accession>
<feature type="non-terminal residue" evidence="2">
    <location>
        <position position="543"/>
    </location>
</feature>
<dbReference type="SUPFAM" id="SSF53474">
    <property type="entry name" value="alpha/beta-Hydrolases"/>
    <property type="match status" value="1"/>
</dbReference>
<dbReference type="PANTHER" id="PTHR47842">
    <property type="entry name" value="EXPRESSED PROTEIN"/>
    <property type="match status" value="1"/>
</dbReference>
<dbReference type="AlphaFoldDB" id="A0A433Q9F5"/>
<evidence type="ECO:0000313" key="3">
    <source>
        <dbReference type="Proteomes" id="UP000274822"/>
    </source>
</evidence>
<evidence type="ECO:0008006" key="4">
    <source>
        <dbReference type="Google" id="ProtNLM"/>
    </source>
</evidence>
<feature type="transmembrane region" description="Helical" evidence="1">
    <location>
        <begin position="390"/>
        <end position="410"/>
    </location>
</feature>
<keyword evidence="1" id="KW-0812">Transmembrane</keyword>
<comment type="caution">
    <text evidence="2">The sequence shown here is derived from an EMBL/GenBank/DDBJ whole genome shotgun (WGS) entry which is preliminary data.</text>
</comment>
<gene>
    <name evidence="2" type="ORF">BC938DRAFT_470821</name>
</gene>
<evidence type="ECO:0000313" key="2">
    <source>
        <dbReference type="EMBL" id="RUS26392.1"/>
    </source>
</evidence>
<dbReference type="InterPro" id="IPR029058">
    <property type="entry name" value="AB_hydrolase_fold"/>
</dbReference>
<evidence type="ECO:0000256" key="1">
    <source>
        <dbReference type="SAM" id="Phobius"/>
    </source>
</evidence>
<proteinExistence type="predicted"/>
<dbReference type="Proteomes" id="UP000274822">
    <property type="component" value="Unassembled WGS sequence"/>
</dbReference>
<keyword evidence="3" id="KW-1185">Reference proteome</keyword>
<sequence length="543" mass="58993">MQEMVSVVGHDVACTRRCAQGNVVAVALGGREVPCHVEQGLGGRRRGEEVGGEGDLEVVEFGTEHFWGKHGPALRHQQPSPVSVILNDHSKGVAVPIKEVFVIVVGLDKGDVRLGEHGPEQGVRKGAEGVDEGDVATTAHIQGYAVGVRHDGVEVRRRKKFQESDGVILPSTCLFVLSFSLCSNMASALANRNPRPEDHLLLVFIHGFRGSDNTFKEFPSHLRTVLTNSLAMDVDTVVYPHYKTKGYATAPHLHLILTQGISSKRGLDLASEIANREEVIRRHGGTGRVLVILCGHSMGGIVAADVIRSYLPTGDPAAPSSSPVPRIIGLLAYDTPFYGLNEHMVNHSALARFDLFSKFVPMAAAAEPVAKRATDSNDESAPTKSSGKGWGSWGLVAGIAGIAAAGAVAYMHKDTISAGMTNVLDHLEFVSVLVKDGDLRKRRRRRGSSFHDVGRRRAEVVEVVDSIVGIPDMIFRNFYTQLESDPLRLFINPPPPSTEDYFVATVSNRKDEIDAHTHMFDPRNSGYYNLAKESIVLCTQVVR</sequence>
<name>A0A433Q9F5_9FUNG</name>
<dbReference type="PANTHER" id="PTHR47842:SF1">
    <property type="entry name" value="DUF676 DOMAIN-CONTAINING PROTEIN"/>
    <property type="match status" value="1"/>
</dbReference>
<organism evidence="2 3">
    <name type="scientific">Jimgerdemannia flammicorona</name>
    <dbReference type="NCBI Taxonomy" id="994334"/>
    <lineage>
        <taxon>Eukaryota</taxon>
        <taxon>Fungi</taxon>
        <taxon>Fungi incertae sedis</taxon>
        <taxon>Mucoromycota</taxon>
        <taxon>Mucoromycotina</taxon>
        <taxon>Endogonomycetes</taxon>
        <taxon>Endogonales</taxon>
        <taxon>Endogonaceae</taxon>
        <taxon>Jimgerdemannia</taxon>
    </lineage>
</organism>
<dbReference type="Gene3D" id="3.40.50.1820">
    <property type="entry name" value="alpha/beta hydrolase"/>
    <property type="match status" value="1"/>
</dbReference>